<reference evidence="4 5" key="1">
    <citation type="submission" date="2018-10" db="EMBL/GenBank/DDBJ databases">
        <title>Marmoricola sp. 4Q3S-7 whole genome shotgun sequence.</title>
        <authorList>
            <person name="Li F."/>
        </authorList>
    </citation>
    <scope>NUCLEOTIDE SEQUENCE [LARGE SCALE GENOMIC DNA]</scope>
    <source>
        <strain evidence="4 5">4Q3S-7</strain>
    </source>
</reference>
<evidence type="ECO:0000259" key="3">
    <source>
        <dbReference type="SMART" id="SM00903"/>
    </source>
</evidence>
<dbReference type="PANTHER" id="PTHR30466:SF11">
    <property type="entry name" value="FLAVIN-DEPENDENT MONOOXYGENASE, REDUCTASE SUBUNIT HSAB"/>
    <property type="match status" value="1"/>
</dbReference>
<dbReference type="PANTHER" id="PTHR30466">
    <property type="entry name" value="FLAVIN REDUCTASE"/>
    <property type="match status" value="1"/>
</dbReference>
<organism evidence="4 5">
    <name type="scientific">Nocardioides mangrovicus</name>
    <dbReference type="NCBI Taxonomy" id="2478913"/>
    <lineage>
        <taxon>Bacteria</taxon>
        <taxon>Bacillati</taxon>
        <taxon>Actinomycetota</taxon>
        <taxon>Actinomycetes</taxon>
        <taxon>Propionibacteriales</taxon>
        <taxon>Nocardioidaceae</taxon>
        <taxon>Nocardioides</taxon>
    </lineage>
</organism>
<protein>
    <submittedName>
        <fullName evidence="4">Flavin reductase</fullName>
    </submittedName>
</protein>
<dbReference type="Proteomes" id="UP000281708">
    <property type="component" value="Unassembled WGS sequence"/>
</dbReference>
<dbReference type="OrthoDB" id="9792858at2"/>
<name>A0A3L8P1I4_9ACTN</name>
<dbReference type="GO" id="GO:0042602">
    <property type="term" value="F:riboflavin reductase (NADPH) activity"/>
    <property type="evidence" value="ECO:0007669"/>
    <property type="project" value="TreeGrafter"/>
</dbReference>
<evidence type="ECO:0000256" key="1">
    <source>
        <dbReference type="ARBA" id="ARBA00008898"/>
    </source>
</evidence>
<evidence type="ECO:0000256" key="2">
    <source>
        <dbReference type="ARBA" id="ARBA00023002"/>
    </source>
</evidence>
<dbReference type="Pfam" id="PF01613">
    <property type="entry name" value="Flavin_Reduct"/>
    <property type="match status" value="1"/>
</dbReference>
<dbReference type="SUPFAM" id="SSF50475">
    <property type="entry name" value="FMN-binding split barrel"/>
    <property type="match status" value="1"/>
</dbReference>
<comment type="similarity">
    <text evidence="1">Belongs to the non-flavoprotein flavin reductase family.</text>
</comment>
<sequence>MTPPPGQFRHVLGHFASGVTVVTGLDEAGEPQGLTCQAFASVSLDPPLVLFCAATTSRSWPLIRAGGTFCVNLLAHDQAEVAEVMAVRGADKFAGLTWQPAPATGSPLLAGVLGYVDCSLEAVHDAGDHEIVVGRVQALDVSGEPADPLVRFSGRYLEIVQTL</sequence>
<proteinExistence type="inferred from homology"/>
<dbReference type="Gene3D" id="2.30.110.10">
    <property type="entry name" value="Electron Transport, Fmn-binding Protein, Chain A"/>
    <property type="match status" value="1"/>
</dbReference>
<comment type="caution">
    <text evidence="4">The sequence shown here is derived from an EMBL/GenBank/DDBJ whole genome shotgun (WGS) entry which is preliminary data.</text>
</comment>
<dbReference type="EMBL" id="RDBE01000007">
    <property type="protein sequence ID" value="RLV49310.1"/>
    <property type="molecule type" value="Genomic_DNA"/>
</dbReference>
<dbReference type="InterPro" id="IPR012349">
    <property type="entry name" value="Split_barrel_FMN-bd"/>
</dbReference>
<keyword evidence="5" id="KW-1185">Reference proteome</keyword>
<feature type="domain" description="Flavin reductase like" evidence="3">
    <location>
        <begin position="12"/>
        <end position="158"/>
    </location>
</feature>
<accession>A0A3L8P1I4</accession>
<dbReference type="RefSeq" id="WP_121806412.1">
    <property type="nucleotide sequence ID" value="NZ_RDBE01000007.1"/>
</dbReference>
<dbReference type="InterPro" id="IPR002563">
    <property type="entry name" value="Flavin_Rdtase-like_dom"/>
</dbReference>
<dbReference type="SMART" id="SM00903">
    <property type="entry name" value="Flavin_Reduct"/>
    <property type="match status" value="1"/>
</dbReference>
<dbReference type="AlphaFoldDB" id="A0A3L8P1I4"/>
<evidence type="ECO:0000313" key="5">
    <source>
        <dbReference type="Proteomes" id="UP000281708"/>
    </source>
</evidence>
<gene>
    <name evidence="4" type="ORF">D9V37_12270</name>
</gene>
<dbReference type="GO" id="GO:0010181">
    <property type="term" value="F:FMN binding"/>
    <property type="evidence" value="ECO:0007669"/>
    <property type="project" value="InterPro"/>
</dbReference>
<evidence type="ECO:0000313" key="4">
    <source>
        <dbReference type="EMBL" id="RLV49310.1"/>
    </source>
</evidence>
<dbReference type="InterPro" id="IPR050268">
    <property type="entry name" value="NADH-dep_flavin_reductase"/>
</dbReference>
<keyword evidence="2" id="KW-0560">Oxidoreductase</keyword>